<keyword evidence="11" id="KW-1185">Reference proteome</keyword>
<evidence type="ECO:0000259" key="9">
    <source>
        <dbReference type="PROSITE" id="PS50142"/>
    </source>
</evidence>
<dbReference type="GO" id="GO:0070877">
    <property type="term" value="C:microprocessor complex"/>
    <property type="evidence" value="ECO:0007669"/>
    <property type="project" value="TreeGrafter"/>
</dbReference>
<dbReference type="EMBL" id="BLXT01007816">
    <property type="protein sequence ID" value="GFO42737.1"/>
    <property type="molecule type" value="Genomic_DNA"/>
</dbReference>
<dbReference type="Pfam" id="PF22892">
    <property type="entry name" value="DSRM_MRPL44"/>
    <property type="match status" value="1"/>
</dbReference>
<dbReference type="PANTHER" id="PTHR11207">
    <property type="entry name" value="RIBONUCLEASE III"/>
    <property type="match status" value="1"/>
</dbReference>
<evidence type="ECO:0000256" key="6">
    <source>
        <dbReference type="ARBA" id="ARBA00023274"/>
    </source>
</evidence>
<evidence type="ECO:0000256" key="1">
    <source>
        <dbReference type="ARBA" id="ARBA00004173"/>
    </source>
</evidence>
<comment type="subcellular location">
    <subcellularLocation>
        <location evidence="1">Mitochondrion</location>
    </subcellularLocation>
</comment>
<organism evidence="10 11">
    <name type="scientific">Plakobranchus ocellatus</name>
    <dbReference type="NCBI Taxonomy" id="259542"/>
    <lineage>
        <taxon>Eukaryota</taxon>
        <taxon>Metazoa</taxon>
        <taxon>Spiralia</taxon>
        <taxon>Lophotrochozoa</taxon>
        <taxon>Mollusca</taxon>
        <taxon>Gastropoda</taxon>
        <taxon>Heterobranchia</taxon>
        <taxon>Euthyneura</taxon>
        <taxon>Panpulmonata</taxon>
        <taxon>Sacoglossa</taxon>
        <taxon>Placobranchoidea</taxon>
        <taxon>Plakobranchidae</taxon>
        <taxon>Plakobranchus</taxon>
    </lineage>
</organism>
<dbReference type="FunFam" id="3.30.160.20:FF:000037">
    <property type="entry name" value="39S ribosomal protein L44, mitochondrial"/>
    <property type="match status" value="1"/>
</dbReference>
<dbReference type="GO" id="GO:0006396">
    <property type="term" value="P:RNA processing"/>
    <property type="evidence" value="ECO:0007669"/>
    <property type="project" value="InterPro"/>
</dbReference>
<proteinExistence type="inferred from homology"/>
<dbReference type="CDD" id="cd00593">
    <property type="entry name" value="RIBOc"/>
    <property type="match status" value="1"/>
</dbReference>
<dbReference type="GO" id="GO:0003725">
    <property type="term" value="F:double-stranded RNA binding"/>
    <property type="evidence" value="ECO:0007669"/>
    <property type="project" value="InterPro"/>
</dbReference>
<keyword evidence="4 10" id="KW-0689">Ribosomal protein</keyword>
<dbReference type="CDD" id="cd19874">
    <property type="entry name" value="DSRM_MRPL44"/>
    <property type="match status" value="1"/>
</dbReference>
<dbReference type="GO" id="GO:0004525">
    <property type="term" value="F:ribonuclease III activity"/>
    <property type="evidence" value="ECO:0007669"/>
    <property type="project" value="InterPro"/>
</dbReference>
<evidence type="ECO:0000256" key="7">
    <source>
        <dbReference type="ARBA" id="ARBA00024034"/>
    </source>
</evidence>
<comment type="caution">
    <text evidence="10">The sequence shown here is derived from an EMBL/GenBank/DDBJ whole genome shotgun (WGS) entry which is preliminary data.</text>
</comment>
<dbReference type="InterPro" id="IPR044444">
    <property type="entry name" value="Ribosomal_mL44_DSRM_metazoa"/>
</dbReference>
<dbReference type="Pfam" id="PF22935">
    <property type="entry name" value="RM44_endonuclase"/>
    <property type="match status" value="1"/>
</dbReference>
<dbReference type="Proteomes" id="UP000735302">
    <property type="component" value="Unassembled WGS sequence"/>
</dbReference>
<gene>
    <name evidence="10" type="ORF">PoB_006924200</name>
</gene>
<dbReference type="PROSITE" id="PS50142">
    <property type="entry name" value="RNASE_3_2"/>
    <property type="match status" value="1"/>
</dbReference>
<dbReference type="InterPro" id="IPR055189">
    <property type="entry name" value="RM44_endonuclase"/>
</dbReference>
<sequence>MAASMASKLFRAGARSTIRKVSLFSNGLLQKGPRRNYDRHRMRYLKEMYQKRLDAGPEKPRRRSEWINWNYDAEIYAFGQRLGEEFEESTLRQAFINRSYVEGEKKKRAELGIDIDAVPLQLDDNTEFANEGSVLMSSYLKVYLRNIYPYMFEEGISAAHDYLTTDEMLAHISKHIGCEDLILSEEFPTSSATLSTTFKAVVGALFSDKGRERAEQFVRDFVLPQLIETDINELWQIVNPMGLLKAVLVLSGKGEPEPRLLWKSGANTIMSLYWVGIYSDKDFIAKSPGETILIAEEMAAREAIKKIMKTEDSRAPLVLGAAAENLKLDYERVNVSAEDIIRKYYGSEDPQKNTSTSL</sequence>
<dbReference type="GO" id="GO:0005762">
    <property type="term" value="C:mitochondrial large ribosomal subunit"/>
    <property type="evidence" value="ECO:0007669"/>
    <property type="project" value="TreeGrafter"/>
</dbReference>
<evidence type="ECO:0000256" key="2">
    <source>
        <dbReference type="ARBA" id="ARBA00022884"/>
    </source>
</evidence>
<keyword evidence="5" id="KW-0496">Mitochondrion</keyword>
<dbReference type="InterPro" id="IPR000999">
    <property type="entry name" value="RNase_III_dom"/>
</dbReference>
<evidence type="ECO:0000256" key="5">
    <source>
        <dbReference type="ARBA" id="ARBA00023128"/>
    </source>
</evidence>
<evidence type="ECO:0000313" key="10">
    <source>
        <dbReference type="EMBL" id="GFO42737.1"/>
    </source>
</evidence>
<evidence type="ECO:0000256" key="3">
    <source>
        <dbReference type="ARBA" id="ARBA00022946"/>
    </source>
</evidence>
<dbReference type="SMART" id="SM00535">
    <property type="entry name" value="RIBOc"/>
    <property type="match status" value="1"/>
</dbReference>
<dbReference type="Gene3D" id="3.30.160.20">
    <property type="match status" value="1"/>
</dbReference>
<keyword evidence="3" id="KW-0809">Transit peptide</keyword>
<dbReference type="SUPFAM" id="SSF69065">
    <property type="entry name" value="RNase III domain-like"/>
    <property type="match status" value="1"/>
</dbReference>
<reference evidence="10 11" key="1">
    <citation type="journal article" date="2021" name="Elife">
        <title>Chloroplast acquisition without the gene transfer in kleptoplastic sea slugs, Plakobranchus ocellatus.</title>
        <authorList>
            <person name="Maeda T."/>
            <person name="Takahashi S."/>
            <person name="Yoshida T."/>
            <person name="Shimamura S."/>
            <person name="Takaki Y."/>
            <person name="Nagai Y."/>
            <person name="Toyoda A."/>
            <person name="Suzuki Y."/>
            <person name="Arimoto A."/>
            <person name="Ishii H."/>
            <person name="Satoh N."/>
            <person name="Nishiyama T."/>
            <person name="Hasebe M."/>
            <person name="Maruyama T."/>
            <person name="Minagawa J."/>
            <person name="Obokata J."/>
            <person name="Shigenobu S."/>
        </authorList>
    </citation>
    <scope>NUCLEOTIDE SEQUENCE [LARGE SCALE GENOMIC DNA]</scope>
</reference>
<accession>A0AAV4DES1</accession>
<keyword evidence="6" id="KW-0687">Ribonucleoprotein</keyword>
<protein>
    <recommendedName>
        <fullName evidence="8">Large ribosomal subunit protein mL44</fullName>
    </recommendedName>
</protein>
<feature type="domain" description="RNase III" evidence="9">
    <location>
        <begin position="75"/>
        <end position="210"/>
    </location>
</feature>
<evidence type="ECO:0000256" key="4">
    <source>
        <dbReference type="ARBA" id="ARBA00022980"/>
    </source>
</evidence>
<name>A0AAV4DES1_9GAST</name>
<dbReference type="GO" id="GO:0070125">
    <property type="term" value="P:mitochondrial translational elongation"/>
    <property type="evidence" value="ECO:0007669"/>
    <property type="project" value="TreeGrafter"/>
</dbReference>
<dbReference type="PANTHER" id="PTHR11207:SF5">
    <property type="entry name" value="LARGE RIBOSOMAL SUBUNIT PROTEIN ML44"/>
    <property type="match status" value="1"/>
</dbReference>
<keyword evidence="2" id="KW-0694">RNA-binding</keyword>
<evidence type="ECO:0000313" key="11">
    <source>
        <dbReference type="Proteomes" id="UP000735302"/>
    </source>
</evidence>
<comment type="similarity">
    <text evidence="7">Belongs to the ribonuclease III family. Mitochondrion-specific ribosomal protein mL44 subfamily.</text>
</comment>
<dbReference type="Gene3D" id="1.10.1520.10">
    <property type="entry name" value="Ribonuclease III domain"/>
    <property type="match status" value="1"/>
</dbReference>
<evidence type="ECO:0000256" key="8">
    <source>
        <dbReference type="ARBA" id="ARBA00035187"/>
    </source>
</evidence>
<dbReference type="InterPro" id="IPR036389">
    <property type="entry name" value="RNase_III_sf"/>
</dbReference>
<dbReference type="AlphaFoldDB" id="A0AAV4DES1"/>